<evidence type="ECO:0000313" key="3">
    <source>
        <dbReference type="Proteomes" id="UP000006250"/>
    </source>
</evidence>
<sequence>MATEKTKGYRHLHAFLLLALAHGPGHGAALRGRMQGLLPVRGVDSGAVYRTLATLEADGEVVGAWDVSERGPAKKTYQLTERGWERLKFWRGDIAYRARLLAAFLEDADAVLAGERVKGDATCEKQ</sequence>
<gene>
    <name evidence="2" type="ORF">DesfrDRAFT_0636</name>
</gene>
<dbReference type="PANTHER" id="PTHR33169:SF14">
    <property type="entry name" value="TRANSCRIPTIONAL REGULATOR RV3488"/>
    <property type="match status" value="1"/>
</dbReference>
<feature type="domain" description="Transcription regulator PadR N-terminal" evidence="1">
    <location>
        <begin position="16"/>
        <end position="88"/>
    </location>
</feature>
<keyword evidence="3" id="KW-1185">Reference proteome</keyword>
<dbReference type="InterPro" id="IPR036388">
    <property type="entry name" value="WH-like_DNA-bd_sf"/>
</dbReference>
<dbReference type="InterPro" id="IPR036390">
    <property type="entry name" value="WH_DNA-bd_sf"/>
</dbReference>
<dbReference type="STRING" id="596151.DesfrDRAFT_0636"/>
<protein>
    <submittedName>
        <fullName evidence="2">Transcriptional regulator, PadR-like family</fullName>
    </submittedName>
</protein>
<dbReference type="EMBL" id="AECZ01000003">
    <property type="protein sequence ID" value="EFL52530.1"/>
    <property type="molecule type" value="Genomic_DNA"/>
</dbReference>
<evidence type="ECO:0000313" key="2">
    <source>
        <dbReference type="EMBL" id="EFL52530.1"/>
    </source>
</evidence>
<name>E1JSP7_SOLFR</name>
<comment type="caution">
    <text evidence="2">The sequence shown here is derived from an EMBL/GenBank/DDBJ whole genome shotgun (WGS) entry which is preliminary data.</text>
</comment>
<dbReference type="Pfam" id="PF03551">
    <property type="entry name" value="PadR"/>
    <property type="match status" value="1"/>
</dbReference>
<dbReference type="Gene3D" id="1.10.10.10">
    <property type="entry name" value="Winged helix-like DNA-binding domain superfamily/Winged helix DNA-binding domain"/>
    <property type="match status" value="1"/>
</dbReference>
<evidence type="ECO:0000259" key="1">
    <source>
        <dbReference type="Pfam" id="PF03551"/>
    </source>
</evidence>
<organism evidence="2 3">
    <name type="scientific">Solidesulfovibrio fructosivorans JJ]</name>
    <dbReference type="NCBI Taxonomy" id="596151"/>
    <lineage>
        <taxon>Bacteria</taxon>
        <taxon>Pseudomonadati</taxon>
        <taxon>Thermodesulfobacteriota</taxon>
        <taxon>Desulfovibrionia</taxon>
        <taxon>Desulfovibrionales</taxon>
        <taxon>Desulfovibrionaceae</taxon>
        <taxon>Solidesulfovibrio</taxon>
    </lineage>
</organism>
<dbReference type="OrthoDB" id="1683430at2"/>
<proteinExistence type="predicted"/>
<dbReference type="RefSeq" id="WP_005991033.1">
    <property type="nucleotide sequence ID" value="NZ_AECZ01000003.1"/>
</dbReference>
<reference evidence="2 3" key="1">
    <citation type="submission" date="2010-08" db="EMBL/GenBank/DDBJ databases">
        <title>The draft genome of Desulfovibrio fructosovorans JJ.</title>
        <authorList>
            <consortium name="US DOE Joint Genome Institute (JGI-PGF)"/>
            <person name="Lucas S."/>
            <person name="Copeland A."/>
            <person name="Lapidus A."/>
            <person name="Cheng J.-F."/>
            <person name="Bruce D."/>
            <person name="Goodwin L."/>
            <person name="Pitluck S."/>
            <person name="Land M.L."/>
            <person name="Hauser L."/>
            <person name="Chang Y.-J."/>
            <person name="Jeffries C."/>
            <person name="Wall J.D."/>
            <person name="Stahl D.A."/>
            <person name="Arkin A.P."/>
            <person name="Dehal P."/>
            <person name="Stolyar S.M."/>
            <person name="Hazen T.C."/>
            <person name="Woyke T.J."/>
        </authorList>
    </citation>
    <scope>NUCLEOTIDE SEQUENCE [LARGE SCALE GENOMIC DNA]</scope>
    <source>
        <strain evidence="2 3">JJ</strain>
    </source>
</reference>
<accession>E1JSP7</accession>
<dbReference type="eggNOG" id="COG1695">
    <property type="taxonomic scope" value="Bacteria"/>
</dbReference>
<dbReference type="AlphaFoldDB" id="E1JSP7"/>
<dbReference type="Proteomes" id="UP000006250">
    <property type="component" value="Unassembled WGS sequence"/>
</dbReference>
<dbReference type="InterPro" id="IPR052509">
    <property type="entry name" value="Metal_resp_DNA-bind_regulator"/>
</dbReference>
<dbReference type="InterPro" id="IPR005149">
    <property type="entry name" value="Tscrpt_reg_PadR_N"/>
</dbReference>
<dbReference type="SUPFAM" id="SSF46785">
    <property type="entry name" value="Winged helix' DNA-binding domain"/>
    <property type="match status" value="1"/>
</dbReference>
<dbReference type="PANTHER" id="PTHR33169">
    <property type="entry name" value="PADR-FAMILY TRANSCRIPTIONAL REGULATOR"/>
    <property type="match status" value="1"/>
</dbReference>